<comment type="caution">
    <text evidence="2">The sequence shown here is derived from an EMBL/GenBank/DDBJ whole genome shotgun (WGS) entry which is preliminary data.</text>
</comment>
<organism evidence="2 3">
    <name type="scientific">Peronospora matthiolae</name>
    <dbReference type="NCBI Taxonomy" id="2874970"/>
    <lineage>
        <taxon>Eukaryota</taxon>
        <taxon>Sar</taxon>
        <taxon>Stramenopiles</taxon>
        <taxon>Oomycota</taxon>
        <taxon>Peronosporomycetes</taxon>
        <taxon>Peronosporales</taxon>
        <taxon>Peronosporaceae</taxon>
        <taxon>Peronospora</taxon>
    </lineage>
</organism>
<feature type="transmembrane region" description="Helical" evidence="1">
    <location>
        <begin position="40"/>
        <end position="62"/>
    </location>
</feature>
<keyword evidence="1" id="KW-0812">Transmembrane</keyword>
<evidence type="ECO:0000256" key="1">
    <source>
        <dbReference type="SAM" id="Phobius"/>
    </source>
</evidence>
<reference evidence="2" key="1">
    <citation type="submission" date="2024-01" db="EMBL/GenBank/DDBJ databases">
        <authorList>
            <person name="Webb A."/>
        </authorList>
    </citation>
    <scope>NUCLEOTIDE SEQUENCE</scope>
    <source>
        <strain evidence="2">Pm1</strain>
    </source>
</reference>
<dbReference type="AlphaFoldDB" id="A0AAV1UBG8"/>
<dbReference type="InterPro" id="IPR012337">
    <property type="entry name" value="RNaseH-like_sf"/>
</dbReference>
<dbReference type="InterPro" id="IPR036397">
    <property type="entry name" value="RNaseH_sf"/>
</dbReference>
<name>A0AAV1UBG8_9STRA</name>
<keyword evidence="1" id="KW-0472">Membrane</keyword>
<dbReference type="Proteomes" id="UP001162060">
    <property type="component" value="Unassembled WGS sequence"/>
</dbReference>
<dbReference type="EMBL" id="CAKLBY020000187">
    <property type="protein sequence ID" value="CAK7931915.1"/>
    <property type="molecule type" value="Genomic_DNA"/>
</dbReference>
<protein>
    <recommendedName>
        <fullName evidence="4">Reverse transcriptase</fullName>
    </recommendedName>
</protein>
<dbReference type="SUPFAM" id="SSF53098">
    <property type="entry name" value="Ribonuclease H-like"/>
    <property type="match status" value="1"/>
</dbReference>
<evidence type="ECO:0000313" key="3">
    <source>
        <dbReference type="Proteomes" id="UP001162060"/>
    </source>
</evidence>
<keyword evidence="1" id="KW-1133">Transmembrane helix</keyword>
<evidence type="ECO:0008006" key="4">
    <source>
        <dbReference type="Google" id="ProtNLM"/>
    </source>
</evidence>
<accession>A0AAV1UBG8</accession>
<gene>
    <name evidence="2" type="ORF">PM001_LOCUS17065</name>
</gene>
<sequence length="79" mass="9160">MYLFCKRTVVARQISKAWNQASNGKAGRVHRTIFNLARSMIFACALPLNFWGNTVFYAIYVLNRSPTSSYRNVCRHSKR</sequence>
<proteinExistence type="predicted"/>
<evidence type="ECO:0000313" key="2">
    <source>
        <dbReference type="EMBL" id="CAK7931915.1"/>
    </source>
</evidence>
<dbReference type="Gene3D" id="3.30.420.10">
    <property type="entry name" value="Ribonuclease H-like superfamily/Ribonuclease H"/>
    <property type="match status" value="1"/>
</dbReference>
<dbReference type="GO" id="GO:0003676">
    <property type="term" value="F:nucleic acid binding"/>
    <property type="evidence" value="ECO:0007669"/>
    <property type="project" value="InterPro"/>
</dbReference>